<proteinExistence type="predicted"/>
<protein>
    <submittedName>
        <fullName evidence="3">EAL domain-containing protein</fullName>
    </submittedName>
</protein>
<dbReference type="InterPro" id="IPR050706">
    <property type="entry name" value="Cyclic-di-GMP_PDE-like"/>
</dbReference>
<feature type="domain" description="EAL" evidence="2">
    <location>
        <begin position="249"/>
        <end position="497"/>
    </location>
</feature>
<dbReference type="Gene3D" id="3.20.20.450">
    <property type="entry name" value="EAL domain"/>
    <property type="match status" value="1"/>
</dbReference>
<keyword evidence="1" id="KW-0472">Membrane</keyword>
<dbReference type="InterPro" id="IPR048614">
    <property type="entry name" value="CSS_CxxC"/>
</dbReference>
<dbReference type="PROSITE" id="PS50883">
    <property type="entry name" value="EAL"/>
    <property type="match status" value="1"/>
</dbReference>
<gene>
    <name evidence="3" type="ORF">L2689_09135</name>
</gene>
<name>A0ABT0L119_9GAMM</name>
<dbReference type="InterPro" id="IPR035919">
    <property type="entry name" value="EAL_sf"/>
</dbReference>
<sequence>MERIKNSLVFVAVLLTCLIGMKGLDHFLARQIIAHDAQVLTDKFEHVIKTSAMEMNKLPPISQKDFQCTPASTEKLRDFVFDAIFIRWAGVTQSGEIFCESNQIIRKIDSIRTHRISENFSLGVVELANRKYHELILVRHFDDLEYTASIIPLKPSYFVPLECDDCLEYSIDFDSVPFLTFGIDAFEDEPFVSKKVQLKSAYFNATFELSGNFEFYQQYSTISWWVIVIVSLLFATWITYLVYRWQKMSASMRSQIMNGIKQLEFIPFYQPIVDSRTQKVIGCEVLMRWQRQDGSLMPPNQFIPYAEDKGLIVEMTKVLLQHVLNDIEKLAGKREALFFSVNIVPEHLDNDNLYQLLKSVVDSGQLKQHRISLEITERLPISDLVAARKMLDKFYAIGIDLKLDDAGTGYGGFSYVQNLGISTLKIDKMFVDTIGHEDNFNAKTIEAIISFAQKSGLSIIAEGVEDNKQVAYLSQHGVHLIQGYVYSKPLPAKQFFH</sequence>
<organism evidence="3 4">
    <name type="scientific">Shewanella aestuarii</name>
    <dbReference type="NCBI Taxonomy" id="1028752"/>
    <lineage>
        <taxon>Bacteria</taxon>
        <taxon>Pseudomonadati</taxon>
        <taxon>Pseudomonadota</taxon>
        <taxon>Gammaproteobacteria</taxon>
        <taxon>Alteromonadales</taxon>
        <taxon>Shewanellaceae</taxon>
        <taxon>Shewanella</taxon>
    </lineage>
</organism>
<dbReference type="CDD" id="cd01948">
    <property type="entry name" value="EAL"/>
    <property type="match status" value="1"/>
</dbReference>
<keyword evidence="4" id="KW-1185">Reference proteome</keyword>
<reference evidence="3 4" key="1">
    <citation type="submission" date="2022-01" db="EMBL/GenBank/DDBJ databases">
        <title>Whole genome-based taxonomy of the Shewanellaceae.</title>
        <authorList>
            <person name="Martin-Rodriguez A.J."/>
        </authorList>
    </citation>
    <scope>NUCLEOTIDE SEQUENCE [LARGE SCALE GENOMIC DNA]</scope>
    <source>
        <strain evidence="3 4">JCM 17801</strain>
    </source>
</reference>
<keyword evidence="1" id="KW-0812">Transmembrane</keyword>
<feature type="transmembrane region" description="Helical" evidence="1">
    <location>
        <begin position="222"/>
        <end position="243"/>
    </location>
</feature>
<dbReference type="EMBL" id="JAKILK010000004">
    <property type="protein sequence ID" value="MCL1117404.1"/>
    <property type="molecule type" value="Genomic_DNA"/>
</dbReference>
<dbReference type="Proteomes" id="UP001203212">
    <property type="component" value="Unassembled WGS sequence"/>
</dbReference>
<accession>A0ABT0L119</accession>
<dbReference type="InterPro" id="IPR001633">
    <property type="entry name" value="EAL_dom"/>
</dbReference>
<evidence type="ECO:0000313" key="4">
    <source>
        <dbReference type="Proteomes" id="UP001203212"/>
    </source>
</evidence>
<evidence type="ECO:0000259" key="2">
    <source>
        <dbReference type="PROSITE" id="PS50883"/>
    </source>
</evidence>
<evidence type="ECO:0000313" key="3">
    <source>
        <dbReference type="EMBL" id="MCL1117404.1"/>
    </source>
</evidence>
<keyword evidence="1" id="KW-1133">Transmembrane helix</keyword>
<dbReference type="RefSeq" id="WP_188840952.1">
    <property type="nucleotide sequence ID" value="NZ_BMOT01000004.1"/>
</dbReference>
<dbReference type="Pfam" id="PF00563">
    <property type="entry name" value="EAL"/>
    <property type="match status" value="1"/>
</dbReference>
<comment type="caution">
    <text evidence="3">The sequence shown here is derived from an EMBL/GenBank/DDBJ whole genome shotgun (WGS) entry which is preliminary data.</text>
</comment>
<dbReference type="Pfam" id="PF20982">
    <property type="entry name" value="CSS_CxxC"/>
    <property type="match status" value="1"/>
</dbReference>
<dbReference type="PANTHER" id="PTHR33121:SF56">
    <property type="entry name" value="SIGNALLING PROTEIN WITH EAL AND C2 DOMAINS"/>
    <property type="match status" value="1"/>
</dbReference>
<dbReference type="SMART" id="SM00052">
    <property type="entry name" value="EAL"/>
    <property type="match status" value="1"/>
</dbReference>
<dbReference type="SUPFAM" id="SSF141868">
    <property type="entry name" value="EAL domain-like"/>
    <property type="match status" value="1"/>
</dbReference>
<dbReference type="PANTHER" id="PTHR33121">
    <property type="entry name" value="CYCLIC DI-GMP PHOSPHODIESTERASE PDEF"/>
    <property type="match status" value="1"/>
</dbReference>
<evidence type="ECO:0000256" key="1">
    <source>
        <dbReference type="SAM" id="Phobius"/>
    </source>
</evidence>